<dbReference type="AlphaFoldDB" id="T5AME9"/>
<accession>T5AME9</accession>
<protein>
    <submittedName>
        <fullName evidence="2">Uncharacterized protein</fullName>
    </submittedName>
</protein>
<proteinExistence type="predicted"/>
<feature type="chain" id="PRO_5004605974" evidence="1">
    <location>
        <begin position="29"/>
        <end position="65"/>
    </location>
</feature>
<evidence type="ECO:0000313" key="3">
    <source>
        <dbReference type="Proteomes" id="UP000019374"/>
    </source>
</evidence>
<dbReference type="Proteomes" id="UP000019374">
    <property type="component" value="Unassembled WGS sequence"/>
</dbReference>
<sequence>MRATMLPPPPARALALALAFVLASVVAAHGGNHGQKPMVDKDANWMTKHMAGMSHHPAPPLPSRR</sequence>
<gene>
    <name evidence="2" type="ORF">OCS_01353</name>
</gene>
<organism evidence="2 3">
    <name type="scientific">Ophiocordyceps sinensis (strain Co18 / CGMCC 3.14243)</name>
    <name type="common">Yarsagumba caterpillar fungus</name>
    <name type="synonym">Hirsutella sinensis</name>
    <dbReference type="NCBI Taxonomy" id="911162"/>
    <lineage>
        <taxon>Eukaryota</taxon>
        <taxon>Fungi</taxon>
        <taxon>Dikarya</taxon>
        <taxon>Ascomycota</taxon>
        <taxon>Pezizomycotina</taxon>
        <taxon>Sordariomycetes</taxon>
        <taxon>Hypocreomycetidae</taxon>
        <taxon>Hypocreales</taxon>
        <taxon>Ophiocordycipitaceae</taxon>
        <taxon>Ophiocordyceps</taxon>
    </lineage>
</organism>
<evidence type="ECO:0000313" key="2">
    <source>
        <dbReference type="EMBL" id="EQL02932.1"/>
    </source>
</evidence>
<feature type="signal peptide" evidence="1">
    <location>
        <begin position="1"/>
        <end position="28"/>
    </location>
</feature>
<dbReference type="EMBL" id="KE652255">
    <property type="protein sequence ID" value="EQL02932.1"/>
    <property type="molecule type" value="Genomic_DNA"/>
</dbReference>
<name>T5AME9_OPHSC</name>
<keyword evidence="1" id="KW-0732">Signal</keyword>
<reference evidence="2 3" key="1">
    <citation type="journal article" date="2013" name="Chin. Sci. Bull.">
        <title>Genome survey uncovers the secrets of sex and lifestyle in caterpillar fungus.</title>
        <authorList>
            <person name="Hu X."/>
            <person name="Zhang Y."/>
            <person name="Xiao G."/>
            <person name="Zheng P."/>
            <person name="Xia Y."/>
            <person name="Zhang X."/>
            <person name="St Leger R.J."/>
            <person name="Liu X."/>
            <person name="Wang C."/>
        </authorList>
    </citation>
    <scope>NUCLEOTIDE SEQUENCE [LARGE SCALE GENOMIC DNA]</scope>
    <source>
        <strain evidence="3">Co18 / CGMCC 3.14243</strain>
        <tissue evidence="2">Fruit-body</tissue>
    </source>
</reference>
<dbReference type="HOGENOM" id="CLU_2850302_0_0_1"/>
<evidence type="ECO:0000256" key="1">
    <source>
        <dbReference type="SAM" id="SignalP"/>
    </source>
</evidence>